<dbReference type="RefSeq" id="WP_263735025.1">
    <property type="nucleotide sequence ID" value="NZ_JAOWKY010000003.1"/>
</dbReference>
<accession>A0ABT2ZDZ9</accession>
<evidence type="ECO:0000313" key="1">
    <source>
        <dbReference type="EMBL" id="MCV2869360.1"/>
    </source>
</evidence>
<organism evidence="1 2">
    <name type="scientific">Albidovulum marisflavi</name>
    <dbReference type="NCBI Taxonomy" id="2984159"/>
    <lineage>
        <taxon>Bacteria</taxon>
        <taxon>Pseudomonadati</taxon>
        <taxon>Pseudomonadota</taxon>
        <taxon>Alphaproteobacteria</taxon>
        <taxon>Rhodobacterales</taxon>
        <taxon>Paracoccaceae</taxon>
        <taxon>Albidovulum</taxon>
    </lineage>
</organism>
<keyword evidence="2" id="KW-1185">Reference proteome</keyword>
<reference evidence="1 2" key="1">
    <citation type="submission" date="2022-10" db="EMBL/GenBank/DDBJ databases">
        <title>Defluviimonas sp. nov., isolated from ocean surface water.</title>
        <authorList>
            <person name="He W."/>
            <person name="Wang L."/>
            <person name="Zhang D.-F."/>
        </authorList>
    </citation>
    <scope>NUCLEOTIDE SEQUENCE [LARGE SCALE GENOMIC DNA]</scope>
    <source>
        <strain evidence="1 2">WL0002</strain>
    </source>
</reference>
<comment type="caution">
    <text evidence="1">The sequence shown here is derived from an EMBL/GenBank/DDBJ whole genome shotgun (WGS) entry which is preliminary data.</text>
</comment>
<gene>
    <name evidence="1" type="ORF">OEW28_12065</name>
</gene>
<dbReference type="EMBL" id="JAOWKY010000003">
    <property type="protein sequence ID" value="MCV2869360.1"/>
    <property type="molecule type" value="Genomic_DNA"/>
</dbReference>
<sequence>MMGMIREQAAVLAYLARDVLATPPVGASGNPEYATLSADFETSVRNLLDAARSGDETRLRAAAEKLKPAYARLFLKFG</sequence>
<proteinExistence type="predicted"/>
<name>A0ABT2ZDZ9_9RHOB</name>
<evidence type="ECO:0000313" key="2">
    <source>
        <dbReference type="Proteomes" id="UP001652542"/>
    </source>
</evidence>
<dbReference type="Proteomes" id="UP001652542">
    <property type="component" value="Unassembled WGS sequence"/>
</dbReference>
<protein>
    <submittedName>
        <fullName evidence="1">Uncharacterized protein</fullName>
    </submittedName>
</protein>